<dbReference type="Proteomes" id="UP000078389">
    <property type="component" value="Unassembled WGS sequence"/>
</dbReference>
<comment type="caution">
    <text evidence="1">The sequence shown here is derived from an EMBL/GenBank/DDBJ whole genome shotgun (WGS) entry which is preliminary data.</text>
</comment>
<proteinExistence type="predicted"/>
<dbReference type="STRING" id="1770058.A3840_04135"/>
<protein>
    <submittedName>
        <fullName evidence="1">Uncharacterized protein</fullName>
    </submittedName>
</protein>
<accession>A0A178I422</accession>
<evidence type="ECO:0000313" key="1">
    <source>
        <dbReference type="EMBL" id="OAM79016.1"/>
    </source>
</evidence>
<dbReference type="AlphaFoldDB" id="A0A178I422"/>
<sequence>MKLVREARTLKTKAICSMRAGMSAFNSFDDDGRVTAILLHLQHSCEMLLKAVLVQNKAKVFDKNTGKSLGFEKCLRLCTSDHGLTADEAGVMRAIDSLRDAAQHWYVFVAEDILYLHTRALITAFDGYLKRALDDDLVSHIPLRVLPISTHPPGDFEFLVDREYSLVTELLQPGRRARDEARARIRSMLAMEAIIVDEVEISERDIDRIEKAVKAGKEFAEVFPRLATVGTSTEGEGINMTVHFSKKEGAPVRYIGGDDPGEAAAVRELDLQKKFHSRASELAQKLGITMPKSKLLRAHLGIDDDASCRHVFEFGAQKIPCFSDNAVRKMKDWLSAEENDIEELWNNRPR</sequence>
<dbReference type="OrthoDB" id="5138762at2"/>
<evidence type="ECO:0000313" key="2">
    <source>
        <dbReference type="Proteomes" id="UP000078389"/>
    </source>
</evidence>
<name>A0A178I422_9HYPH</name>
<dbReference type="RefSeq" id="WP_067452321.1">
    <property type="nucleotide sequence ID" value="NZ_LVVY01000065.1"/>
</dbReference>
<gene>
    <name evidence="1" type="ORF">A3840_04135</name>
</gene>
<organism evidence="1 2">
    <name type="scientific">Devosia elaeis</name>
    <dbReference type="NCBI Taxonomy" id="1770058"/>
    <lineage>
        <taxon>Bacteria</taxon>
        <taxon>Pseudomonadati</taxon>
        <taxon>Pseudomonadota</taxon>
        <taxon>Alphaproteobacteria</taxon>
        <taxon>Hyphomicrobiales</taxon>
        <taxon>Devosiaceae</taxon>
        <taxon>Devosia</taxon>
    </lineage>
</organism>
<keyword evidence="2" id="KW-1185">Reference proteome</keyword>
<dbReference type="EMBL" id="LVVY01000065">
    <property type="protein sequence ID" value="OAM79016.1"/>
    <property type="molecule type" value="Genomic_DNA"/>
</dbReference>
<reference evidence="1 2" key="1">
    <citation type="submission" date="2016-03" db="EMBL/GenBank/DDBJ databases">
        <title>Genome sequencing of Devosia sp. S37.</title>
        <authorList>
            <person name="Mohd Nor M."/>
        </authorList>
    </citation>
    <scope>NUCLEOTIDE SEQUENCE [LARGE SCALE GENOMIC DNA]</scope>
    <source>
        <strain evidence="1 2">S37</strain>
    </source>
</reference>